<comment type="caution">
    <text evidence="2">The sequence shown here is derived from an EMBL/GenBank/DDBJ whole genome shotgun (WGS) entry which is preliminary data.</text>
</comment>
<dbReference type="RefSeq" id="XP_069202733.1">
    <property type="nucleotide sequence ID" value="XM_069344905.1"/>
</dbReference>
<name>A0ABR3PK00_9PEZI</name>
<proteinExistence type="predicted"/>
<dbReference type="EMBL" id="JBFMKM010000004">
    <property type="protein sequence ID" value="KAL1306461.1"/>
    <property type="molecule type" value="Genomic_DNA"/>
</dbReference>
<dbReference type="GeneID" id="95978858"/>
<dbReference type="InterPro" id="IPR024500">
    <property type="entry name" value="DUF3074"/>
</dbReference>
<evidence type="ECO:0000313" key="3">
    <source>
        <dbReference type="Proteomes" id="UP001562354"/>
    </source>
</evidence>
<evidence type="ECO:0000259" key="1">
    <source>
        <dbReference type="Pfam" id="PF11274"/>
    </source>
</evidence>
<gene>
    <name evidence="2" type="ORF">AAFC00_005159</name>
</gene>
<dbReference type="Proteomes" id="UP001562354">
    <property type="component" value="Unassembled WGS sequence"/>
</dbReference>
<accession>A0ABR3PK00</accession>
<evidence type="ECO:0000313" key="2">
    <source>
        <dbReference type="EMBL" id="KAL1306461.1"/>
    </source>
</evidence>
<dbReference type="PANTHER" id="PTHR40370">
    <property type="entry name" value="EXPRESSED PROTEIN"/>
    <property type="match status" value="1"/>
</dbReference>
<protein>
    <recommendedName>
        <fullName evidence="1">DUF3074 domain-containing protein</fullName>
    </recommendedName>
</protein>
<dbReference type="Pfam" id="PF11274">
    <property type="entry name" value="DUF3074"/>
    <property type="match status" value="1"/>
</dbReference>
<dbReference type="PANTHER" id="PTHR40370:SF1">
    <property type="entry name" value="DUF3074 DOMAIN-CONTAINING PROTEIN"/>
    <property type="match status" value="1"/>
</dbReference>
<sequence>MAARRGTGTLEVPDLGSKVRLHEYPASELPAHPDLAPYQTSGDQPDLKSFIISTLSEGNSFVTSYIPAVIKVRTSQKTVPPSKATVQLAAHRISAARLPAEARTESGESWFVRSSLHKSEKAAGTADWEEFEEALLDNHSQHEMDYTPDVFDAYRVLSWDEELAKMGNIVGSWEKVEMGIFEMAHKIPPPLTNRVFSVLVVKAKNTAVTPNSFIIVQIPIEISRVQTALYANGRHKKEGDTMQKKKDITMGVYTSVERCELEDNGHVKWVMATASNAKGNLPMFVQKQAIPDAIAKDVALVIGWLDKRRNGKA</sequence>
<keyword evidence="3" id="KW-1185">Reference proteome</keyword>
<dbReference type="SUPFAM" id="SSF55961">
    <property type="entry name" value="Bet v1-like"/>
    <property type="match status" value="1"/>
</dbReference>
<reference evidence="2 3" key="1">
    <citation type="submission" date="2024-07" db="EMBL/GenBank/DDBJ databases">
        <title>Draft sequence of the Neodothiora populina.</title>
        <authorList>
            <person name="Drown D.D."/>
            <person name="Schuette U.S."/>
            <person name="Buechlein A.B."/>
            <person name="Rusch D.R."/>
            <person name="Winton L.W."/>
            <person name="Adams G.A."/>
        </authorList>
    </citation>
    <scope>NUCLEOTIDE SEQUENCE [LARGE SCALE GENOMIC DNA]</scope>
    <source>
        <strain evidence="2 3">CPC 39397</strain>
    </source>
</reference>
<feature type="domain" description="DUF3074" evidence="1">
    <location>
        <begin position="110"/>
        <end position="305"/>
    </location>
</feature>
<organism evidence="2 3">
    <name type="scientific">Neodothiora populina</name>
    <dbReference type="NCBI Taxonomy" id="2781224"/>
    <lineage>
        <taxon>Eukaryota</taxon>
        <taxon>Fungi</taxon>
        <taxon>Dikarya</taxon>
        <taxon>Ascomycota</taxon>
        <taxon>Pezizomycotina</taxon>
        <taxon>Dothideomycetes</taxon>
        <taxon>Dothideomycetidae</taxon>
        <taxon>Dothideales</taxon>
        <taxon>Dothioraceae</taxon>
        <taxon>Neodothiora</taxon>
    </lineage>
</organism>